<reference evidence="1 2" key="1">
    <citation type="submission" date="2006-02" db="EMBL/GenBank/DDBJ databases">
        <authorList>
            <person name="Murray A."/>
            <person name="Staley J."/>
            <person name="Ferriera S."/>
            <person name="Johnson J."/>
            <person name="Kravitz S."/>
            <person name="Halpern A."/>
            <person name="Remington K."/>
            <person name="Beeson K."/>
            <person name="Tran B."/>
            <person name="Rogers Y.-H."/>
            <person name="Friedman R."/>
            <person name="Venter J.C."/>
        </authorList>
    </citation>
    <scope>NUCLEOTIDE SEQUENCE [LARGE SCALE GENOMIC DNA]</scope>
    <source>
        <strain evidence="1 2">23-P</strain>
    </source>
</reference>
<comment type="caution">
    <text evidence="1">The sequence shown here is derived from an EMBL/GenBank/DDBJ whole genome shotgun (WGS) entry which is preliminary data.</text>
</comment>
<dbReference type="AlphaFoldDB" id="A4C2R8"/>
<dbReference type="Proteomes" id="UP000003053">
    <property type="component" value="Unassembled WGS sequence"/>
</dbReference>
<dbReference type="HOGENOM" id="CLU_3331390_0_0_10"/>
<gene>
    <name evidence="1" type="ORF">PI23P_00260</name>
</gene>
<sequence length="38" mass="4497">MKIKEKLQNASVKLISNFRGTLEHINFDFTFKSREVIN</sequence>
<name>A4C2R8_9FLAO</name>
<organism evidence="1 2">
    <name type="scientific">Polaribacter irgensii 23-P</name>
    <dbReference type="NCBI Taxonomy" id="313594"/>
    <lineage>
        <taxon>Bacteria</taxon>
        <taxon>Pseudomonadati</taxon>
        <taxon>Bacteroidota</taxon>
        <taxon>Flavobacteriia</taxon>
        <taxon>Flavobacteriales</taxon>
        <taxon>Flavobacteriaceae</taxon>
    </lineage>
</organism>
<dbReference type="EMBL" id="AAOG01000005">
    <property type="protein sequence ID" value="EAR11592.1"/>
    <property type="molecule type" value="Genomic_DNA"/>
</dbReference>
<evidence type="ECO:0000313" key="2">
    <source>
        <dbReference type="Proteomes" id="UP000003053"/>
    </source>
</evidence>
<accession>A4C2R8</accession>
<keyword evidence="2" id="KW-1185">Reference proteome</keyword>
<evidence type="ECO:0000313" key="1">
    <source>
        <dbReference type="EMBL" id="EAR11592.1"/>
    </source>
</evidence>
<proteinExistence type="predicted"/>
<protein>
    <submittedName>
        <fullName evidence="1">Uncharacterized protein</fullName>
    </submittedName>
</protein>